<dbReference type="GO" id="GO:0008270">
    <property type="term" value="F:zinc ion binding"/>
    <property type="evidence" value="ECO:0007669"/>
    <property type="project" value="TreeGrafter"/>
</dbReference>
<protein>
    <recommendedName>
        <fullName evidence="8">LITAF domain-containing protein</fullName>
    </recommendedName>
</protein>
<evidence type="ECO:0000256" key="2">
    <source>
        <dbReference type="ARBA" id="ARBA00005975"/>
    </source>
</evidence>
<feature type="compositionally biased region" description="Low complexity" evidence="6">
    <location>
        <begin position="19"/>
        <end position="84"/>
    </location>
</feature>
<dbReference type="PANTHER" id="PTHR23292:SF6">
    <property type="entry name" value="FI16602P1-RELATED"/>
    <property type="match status" value="1"/>
</dbReference>
<keyword evidence="7" id="KW-0812">Transmembrane</keyword>
<keyword evidence="7" id="KW-1133">Transmembrane helix</keyword>
<gene>
    <name evidence="9" type="ORF">BT63DRAFT_451611</name>
</gene>
<evidence type="ECO:0000256" key="6">
    <source>
        <dbReference type="SAM" id="MobiDB-lite"/>
    </source>
</evidence>
<dbReference type="AlphaFoldDB" id="A0A6A6UP64"/>
<dbReference type="Pfam" id="PF10601">
    <property type="entry name" value="zf-LITAF-like"/>
    <property type="match status" value="1"/>
</dbReference>
<organism evidence="9 10">
    <name type="scientific">Microthyrium microscopicum</name>
    <dbReference type="NCBI Taxonomy" id="703497"/>
    <lineage>
        <taxon>Eukaryota</taxon>
        <taxon>Fungi</taxon>
        <taxon>Dikarya</taxon>
        <taxon>Ascomycota</taxon>
        <taxon>Pezizomycotina</taxon>
        <taxon>Dothideomycetes</taxon>
        <taxon>Dothideomycetes incertae sedis</taxon>
        <taxon>Microthyriales</taxon>
        <taxon>Microthyriaceae</taxon>
        <taxon>Microthyrium</taxon>
    </lineage>
</organism>
<evidence type="ECO:0000256" key="4">
    <source>
        <dbReference type="ARBA" id="ARBA00022833"/>
    </source>
</evidence>
<evidence type="ECO:0000259" key="8">
    <source>
        <dbReference type="PROSITE" id="PS51837"/>
    </source>
</evidence>
<dbReference type="EMBL" id="MU004231">
    <property type="protein sequence ID" value="KAF2673560.1"/>
    <property type="molecule type" value="Genomic_DNA"/>
</dbReference>
<name>A0A6A6UP64_9PEZI</name>
<feature type="domain" description="LITAF" evidence="8">
    <location>
        <begin position="103"/>
        <end position="184"/>
    </location>
</feature>
<keyword evidence="5 7" id="KW-0472">Membrane</keyword>
<dbReference type="Proteomes" id="UP000799302">
    <property type="component" value="Unassembled WGS sequence"/>
</dbReference>
<accession>A0A6A6UP64</accession>
<dbReference type="PROSITE" id="PS51837">
    <property type="entry name" value="LITAF"/>
    <property type="match status" value="1"/>
</dbReference>
<reference evidence="9" key="1">
    <citation type="journal article" date="2020" name="Stud. Mycol.">
        <title>101 Dothideomycetes genomes: a test case for predicting lifestyles and emergence of pathogens.</title>
        <authorList>
            <person name="Haridas S."/>
            <person name="Albert R."/>
            <person name="Binder M."/>
            <person name="Bloem J."/>
            <person name="Labutti K."/>
            <person name="Salamov A."/>
            <person name="Andreopoulos B."/>
            <person name="Baker S."/>
            <person name="Barry K."/>
            <person name="Bills G."/>
            <person name="Bluhm B."/>
            <person name="Cannon C."/>
            <person name="Castanera R."/>
            <person name="Culley D."/>
            <person name="Daum C."/>
            <person name="Ezra D."/>
            <person name="Gonzalez J."/>
            <person name="Henrissat B."/>
            <person name="Kuo A."/>
            <person name="Liang C."/>
            <person name="Lipzen A."/>
            <person name="Lutzoni F."/>
            <person name="Magnuson J."/>
            <person name="Mondo S."/>
            <person name="Nolan M."/>
            <person name="Ohm R."/>
            <person name="Pangilinan J."/>
            <person name="Park H.-J."/>
            <person name="Ramirez L."/>
            <person name="Alfaro M."/>
            <person name="Sun H."/>
            <person name="Tritt A."/>
            <person name="Yoshinaga Y."/>
            <person name="Zwiers L.-H."/>
            <person name="Turgeon B."/>
            <person name="Goodwin S."/>
            <person name="Spatafora J."/>
            <person name="Crous P."/>
            <person name="Grigoriev I."/>
        </authorList>
    </citation>
    <scope>NUCLEOTIDE SEQUENCE</scope>
    <source>
        <strain evidence="9">CBS 115976</strain>
    </source>
</reference>
<comment type="similarity">
    <text evidence="2">Belongs to the CDIP1/LITAF family.</text>
</comment>
<dbReference type="InterPro" id="IPR037519">
    <property type="entry name" value="LITAF_fam"/>
</dbReference>
<dbReference type="OrthoDB" id="5599753at2759"/>
<proteinExistence type="inferred from homology"/>
<dbReference type="InterPro" id="IPR006629">
    <property type="entry name" value="LITAF"/>
</dbReference>
<evidence type="ECO:0000313" key="10">
    <source>
        <dbReference type="Proteomes" id="UP000799302"/>
    </source>
</evidence>
<feature type="transmembrane region" description="Helical" evidence="7">
    <location>
        <begin position="144"/>
        <end position="162"/>
    </location>
</feature>
<keyword evidence="3" id="KW-0479">Metal-binding</keyword>
<evidence type="ECO:0000256" key="1">
    <source>
        <dbReference type="ARBA" id="ARBA00004170"/>
    </source>
</evidence>
<keyword evidence="10" id="KW-1185">Reference proteome</keyword>
<evidence type="ECO:0000256" key="7">
    <source>
        <dbReference type="SAM" id="Phobius"/>
    </source>
</evidence>
<dbReference type="GO" id="GO:0016020">
    <property type="term" value="C:membrane"/>
    <property type="evidence" value="ECO:0007669"/>
    <property type="project" value="UniProtKB-SubCell"/>
</dbReference>
<feature type="region of interest" description="Disordered" evidence="6">
    <location>
        <begin position="1"/>
        <end position="84"/>
    </location>
</feature>
<dbReference type="SMART" id="SM00714">
    <property type="entry name" value="LITAF"/>
    <property type="match status" value="1"/>
</dbReference>
<evidence type="ECO:0000313" key="9">
    <source>
        <dbReference type="EMBL" id="KAF2673560.1"/>
    </source>
</evidence>
<evidence type="ECO:0000256" key="3">
    <source>
        <dbReference type="ARBA" id="ARBA00022723"/>
    </source>
</evidence>
<dbReference type="PANTHER" id="PTHR23292">
    <property type="entry name" value="LIPOPOLYSACCHARIDE-INDUCED TUMOR NECROSIS FACTOR-ALPHA FACTOR"/>
    <property type="match status" value="1"/>
</dbReference>
<keyword evidence="4" id="KW-0862">Zinc</keyword>
<sequence>MEKAQPPAYVTEVGPGTPQPMAQQPQYPPQMQHPQMQPQGYPQGQQPMYAQQPMQGHPTGAPMMHPQQQYQQPMMQQQQQPQMAYQQPHMMQQQPVMMQPQTSVFQSAVPIQTLSESSAPIDCPSCKQRGMTNTSRVSGDCTHLWALGFCLVLLMPCIPYLIDGFKDVVHKCGKCGVTVATWKKSGGTTVHVFA</sequence>
<evidence type="ECO:0000256" key="5">
    <source>
        <dbReference type="ARBA" id="ARBA00023136"/>
    </source>
</evidence>
<comment type="subcellular location">
    <subcellularLocation>
        <location evidence="1">Membrane</location>
        <topology evidence="1">Peripheral membrane protein</topology>
    </subcellularLocation>
</comment>